<dbReference type="PANTHER" id="PTHR33365">
    <property type="entry name" value="YALI0B05434P"/>
    <property type="match status" value="1"/>
</dbReference>
<sequence>MLFNFPPFRPLADFPKPFSLFLPLHFFSAPGVPLFPRVFALISKPTSMSSKTYESRIPEEDEESLTETLAESVSDEKREWKRMSLYEERPRSWFKSVKQNWQWLAHGVLLSMSLVSLVQAYRIRHADRDVFFTKKYSSYSPVAEVVNYHTERYNLTPVMDWSPYVGYGKEVDRAWDHITNNVGDQMISQAELERLGLDPTSIKWKHPTTGEEGYRVGIEVFHQLHCLNLLRMATWSEYYSQEEVGGDVATDPEDLRGHIGMSNVYSLTANNGRGLLDIDHCLEALRLNLMCQSDIGIFTFKNYPDLPVEGHWPDFSTLHVCRNFDDIRNWAMVNSVTFEDEE</sequence>
<evidence type="ECO:0000256" key="2">
    <source>
        <dbReference type="ARBA" id="ARBA00035112"/>
    </source>
</evidence>
<evidence type="ECO:0008006" key="5">
    <source>
        <dbReference type="Google" id="ProtNLM"/>
    </source>
</evidence>
<gene>
    <name evidence="3" type="ORF">BN1708_016425</name>
</gene>
<organism evidence="3 4">
    <name type="scientific">Verticillium longisporum</name>
    <name type="common">Verticillium dahliae var. longisporum</name>
    <dbReference type="NCBI Taxonomy" id="100787"/>
    <lineage>
        <taxon>Eukaryota</taxon>
        <taxon>Fungi</taxon>
        <taxon>Dikarya</taxon>
        <taxon>Ascomycota</taxon>
        <taxon>Pezizomycotina</taxon>
        <taxon>Sordariomycetes</taxon>
        <taxon>Hypocreomycetidae</taxon>
        <taxon>Glomerellales</taxon>
        <taxon>Plectosphaerellaceae</taxon>
        <taxon>Verticillium</taxon>
    </lineage>
</organism>
<keyword evidence="4" id="KW-1185">Reference proteome</keyword>
<evidence type="ECO:0000256" key="1">
    <source>
        <dbReference type="ARBA" id="ARBA00004685"/>
    </source>
</evidence>
<dbReference type="InterPro" id="IPR021765">
    <property type="entry name" value="UstYa-like"/>
</dbReference>
<comment type="similarity">
    <text evidence="2">Belongs to the ustYa family.</text>
</comment>
<dbReference type="Pfam" id="PF11807">
    <property type="entry name" value="UstYa"/>
    <property type="match status" value="1"/>
</dbReference>
<evidence type="ECO:0000313" key="3">
    <source>
        <dbReference type="EMBL" id="CRK35242.1"/>
    </source>
</evidence>
<evidence type="ECO:0000313" key="4">
    <source>
        <dbReference type="Proteomes" id="UP000044602"/>
    </source>
</evidence>
<comment type="pathway">
    <text evidence="1">Mycotoxin biosynthesis.</text>
</comment>
<dbReference type="EMBL" id="CVQH01023472">
    <property type="protein sequence ID" value="CRK35242.1"/>
    <property type="molecule type" value="Genomic_DNA"/>
</dbReference>
<accession>A0A0G4MM49</accession>
<dbReference type="GO" id="GO:0043386">
    <property type="term" value="P:mycotoxin biosynthetic process"/>
    <property type="evidence" value="ECO:0007669"/>
    <property type="project" value="InterPro"/>
</dbReference>
<proteinExistence type="inferred from homology"/>
<dbReference type="PANTHER" id="PTHR33365:SF4">
    <property type="entry name" value="CYCLOCHLOROTINE BIOSYNTHESIS PROTEIN O"/>
    <property type="match status" value="1"/>
</dbReference>
<reference evidence="3 4" key="1">
    <citation type="submission" date="2015-05" db="EMBL/GenBank/DDBJ databases">
        <authorList>
            <person name="Wang D.B."/>
            <person name="Wang M."/>
        </authorList>
    </citation>
    <scope>NUCLEOTIDE SEQUENCE [LARGE SCALE GENOMIC DNA]</scope>
    <source>
        <strain evidence="3">VL1</strain>
    </source>
</reference>
<protein>
    <recommendedName>
        <fullName evidence="5">Cyclochlorotine biosynthesis protein O</fullName>
    </recommendedName>
</protein>
<dbReference type="Proteomes" id="UP000044602">
    <property type="component" value="Unassembled WGS sequence"/>
</dbReference>
<dbReference type="AlphaFoldDB" id="A0A0G4MM49"/>
<dbReference type="STRING" id="100787.A0A0G4MM49"/>
<name>A0A0G4MM49_VERLO</name>